<protein>
    <submittedName>
        <fullName evidence="11">ABC transporter permease</fullName>
    </submittedName>
</protein>
<evidence type="ECO:0000256" key="3">
    <source>
        <dbReference type="ARBA" id="ARBA00022475"/>
    </source>
</evidence>
<keyword evidence="6" id="KW-0653">Protein transport</keyword>
<dbReference type="GO" id="GO:0005886">
    <property type="term" value="C:plasma membrane"/>
    <property type="evidence" value="ECO:0007669"/>
    <property type="project" value="UniProtKB-SubCell"/>
</dbReference>
<evidence type="ECO:0000256" key="9">
    <source>
        <dbReference type="RuleBase" id="RU363032"/>
    </source>
</evidence>
<keyword evidence="12" id="KW-1185">Reference proteome</keyword>
<evidence type="ECO:0000313" key="12">
    <source>
        <dbReference type="Proteomes" id="UP000619295"/>
    </source>
</evidence>
<name>A0A927E9V9_9HYPH</name>
<dbReference type="Pfam" id="PF00528">
    <property type="entry name" value="BPD_transp_1"/>
    <property type="match status" value="1"/>
</dbReference>
<dbReference type="RefSeq" id="WP_191124095.1">
    <property type="nucleotide sequence ID" value="NZ_JACXWY010000005.1"/>
</dbReference>
<gene>
    <name evidence="11" type="ORF">IED13_10030</name>
</gene>
<dbReference type="PANTHER" id="PTHR43386:SF1">
    <property type="entry name" value="D,D-DIPEPTIDE TRANSPORT SYSTEM PERMEASE PROTEIN DDPC-RELATED"/>
    <property type="match status" value="1"/>
</dbReference>
<comment type="similarity">
    <text evidence="9">Belongs to the binding-protein-dependent transport system permease family.</text>
</comment>
<evidence type="ECO:0000256" key="8">
    <source>
        <dbReference type="ARBA" id="ARBA00023136"/>
    </source>
</evidence>
<evidence type="ECO:0000256" key="7">
    <source>
        <dbReference type="ARBA" id="ARBA00022989"/>
    </source>
</evidence>
<dbReference type="SUPFAM" id="SSF161098">
    <property type="entry name" value="MetI-like"/>
    <property type="match status" value="1"/>
</dbReference>
<dbReference type="PANTHER" id="PTHR43386">
    <property type="entry name" value="OLIGOPEPTIDE TRANSPORT SYSTEM PERMEASE PROTEIN APPC"/>
    <property type="match status" value="1"/>
</dbReference>
<feature type="transmembrane region" description="Helical" evidence="9">
    <location>
        <begin position="130"/>
        <end position="155"/>
    </location>
</feature>
<dbReference type="Gene3D" id="1.10.3720.10">
    <property type="entry name" value="MetI-like"/>
    <property type="match status" value="1"/>
</dbReference>
<evidence type="ECO:0000256" key="1">
    <source>
        <dbReference type="ARBA" id="ARBA00004651"/>
    </source>
</evidence>
<keyword evidence="8 9" id="KW-0472">Membrane</keyword>
<dbReference type="GO" id="GO:0015031">
    <property type="term" value="P:protein transport"/>
    <property type="evidence" value="ECO:0007669"/>
    <property type="project" value="UniProtKB-KW"/>
</dbReference>
<keyword evidence="4 9" id="KW-0812">Transmembrane</keyword>
<evidence type="ECO:0000256" key="6">
    <source>
        <dbReference type="ARBA" id="ARBA00022927"/>
    </source>
</evidence>
<comment type="caution">
    <text evidence="11">The sequence shown here is derived from an EMBL/GenBank/DDBJ whole genome shotgun (WGS) entry which is preliminary data.</text>
</comment>
<keyword evidence="3" id="KW-1003">Cell membrane</keyword>
<proteinExistence type="inferred from homology"/>
<feature type="transmembrane region" description="Helical" evidence="9">
    <location>
        <begin position="48"/>
        <end position="65"/>
    </location>
</feature>
<dbReference type="InterPro" id="IPR050366">
    <property type="entry name" value="BP-dependent_transpt_permease"/>
</dbReference>
<dbReference type="InterPro" id="IPR035906">
    <property type="entry name" value="MetI-like_sf"/>
</dbReference>
<evidence type="ECO:0000313" key="11">
    <source>
        <dbReference type="EMBL" id="MBD3846035.1"/>
    </source>
</evidence>
<evidence type="ECO:0000256" key="4">
    <source>
        <dbReference type="ARBA" id="ARBA00022692"/>
    </source>
</evidence>
<dbReference type="GO" id="GO:0015833">
    <property type="term" value="P:peptide transport"/>
    <property type="evidence" value="ECO:0007669"/>
    <property type="project" value="UniProtKB-KW"/>
</dbReference>
<dbReference type="AlphaFoldDB" id="A0A927E9V9"/>
<keyword evidence="5" id="KW-0571">Peptide transport</keyword>
<comment type="subcellular location">
    <subcellularLocation>
        <location evidence="1 9">Cell membrane</location>
        <topology evidence="1 9">Multi-pass membrane protein</topology>
    </subcellularLocation>
</comment>
<keyword evidence="7 9" id="KW-1133">Transmembrane helix</keyword>
<evidence type="ECO:0000256" key="2">
    <source>
        <dbReference type="ARBA" id="ARBA00022448"/>
    </source>
</evidence>
<keyword evidence="2 9" id="KW-0813">Transport</keyword>
<dbReference type="CDD" id="cd06261">
    <property type="entry name" value="TM_PBP2"/>
    <property type="match status" value="1"/>
</dbReference>
<dbReference type="GO" id="GO:0055085">
    <property type="term" value="P:transmembrane transport"/>
    <property type="evidence" value="ECO:0007669"/>
    <property type="project" value="InterPro"/>
</dbReference>
<feature type="domain" description="ABC transmembrane type-1" evidence="10">
    <location>
        <begin position="82"/>
        <end position="271"/>
    </location>
</feature>
<evidence type="ECO:0000259" key="10">
    <source>
        <dbReference type="PROSITE" id="PS50928"/>
    </source>
</evidence>
<feature type="transmembrane region" description="Helical" evidence="9">
    <location>
        <begin position="249"/>
        <end position="271"/>
    </location>
</feature>
<evidence type="ECO:0000256" key="5">
    <source>
        <dbReference type="ARBA" id="ARBA00022856"/>
    </source>
</evidence>
<organism evidence="11 12">
    <name type="scientific">Bosea spartocytisi</name>
    <dbReference type="NCBI Taxonomy" id="2773451"/>
    <lineage>
        <taxon>Bacteria</taxon>
        <taxon>Pseudomonadati</taxon>
        <taxon>Pseudomonadota</taxon>
        <taxon>Alphaproteobacteria</taxon>
        <taxon>Hyphomicrobiales</taxon>
        <taxon>Boseaceae</taxon>
        <taxon>Bosea</taxon>
    </lineage>
</organism>
<dbReference type="PROSITE" id="PS50928">
    <property type="entry name" value="ABC_TM1"/>
    <property type="match status" value="1"/>
</dbReference>
<dbReference type="EMBL" id="JACXWY010000005">
    <property type="protein sequence ID" value="MBD3846035.1"/>
    <property type="molecule type" value="Genomic_DNA"/>
</dbReference>
<reference evidence="11" key="1">
    <citation type="submission" date="2020-09" db="EMBL/GenBank/DDBJ databases">
        <title>Bosea spartocytisi sp. nov. a root nodule endophyte of Spartocytisus supranubius in the high mountain ecosystem fo the Teide National Park (Canary Islands, Spain).</title>
        <authorList>
            <person name="Pulido-Suarez L."/>
            <person name="Peix A."/>
            <person name="Igual J.M."/>
            <person name="Socas-Perez N."/>
            <person name="Velazquez E."/>
            <person name="Flores-Felix J.D."/>
            <person name="Leon-Barrios M."/>
        </authorList>
    </citation>
    <scope>NUCLEOTIDE SEQUENCE</scope>
    <source>
        <strain evidence="11">SSUT16</strain>
    </source>
</reference>
<accession>A0A927E9V9</accession>
<dbReference type="Proteomes" id="UP000619295">
    <property type="component" value="Unassembled WGS sequence"/>
</dbReference>
<dbReference type="InterPro" id="IPR000515">
    <property type="entry name" value="MetI-like"/>
</dbReference>
<sequence length="285" mass="30942">MRLLSFLHRQRANWLGLLGAALLVLLLVLALAGPWLGLPDPTRGDLKARMMAPTLSWAGLGAHPFGTDQLGRDILSRIIAGSRVTLTIAGSAVILGGMVGVFLGLVAGYFGGWYDRILMRLVDIQLAFPLMLLALLVVAALGPSLHNLIAVLALTSWVRYARIVRAQVLTVREREFVQAALAMGAGHARLLLRHILPNVLTPVFVVATLELARTIVLEAGLSFLGLGIQPPSPSWGRMLADGRTYIASAWWIITLPGLALMLTVLSVNLLGDWLRDWLDPRADRH</sequence>
<feature type="transmembrane region" description="Helical" evidence="9">
    <location>
        <begin position="86"/>
        <end position="110"/>
    </location>
</feature>
<feature type="transmembrane region" description="Helical" evidence="9">
    <location>
        <begin position="202"/>
        <end position="228"/>
    </location>
</feature>